<dbReference type="Pfam" id="PF00480">
    <property type="entry name" value="ROK"/>
    <property type="match status" value="1"/>
</dbReference>
<dbReference type="PANTHER" id="PTHR18964:SF149">
    <property type="entry name" value="BIFUNCTIONAL UDP-N-ACETYLGLUCOSAMINE 2-EPIMERASE_N-ACETYLMANNOSAMINE KINASE"/>
    <property type="match status" value="1"/>
</dbReference>
<protein>
    <submittedName>
        <fullName evidence="4">ROK family protein</fullName>
    </submittedName>
</protein>
<dbReference type="CDD" id="cd24076">
    <property type="entry name" value="ASKHA_ATPase_ROK_BsXylR-like"/>
    <property type="match status" value="1"/>
</dbReference>
<evidence type="ECO:0000256" key="3">
    <source>
        <dbReference type="ARBA" id="ARBA00022629"/>
    </source>
</evidence>
<dbReference type="InterPro" id="IPR036390">
    <property type="entry name" value="WH_DNA-bd_sf"/>
</dbReference>
<comment type="function">
    <text evidence="1">Transcriptional repressor of xylose-utilizing enzymes.</text>
</comment>
<dbReference type="EMBL" id="SSNT01000004">
    <property type="protein sequence ID" value="THF81414.1"/>
    <property type="molecule type" value="Genomic_DNA"/>
</dbReference>
<dbReference type="PANTHER" id="PTHR18964">
    <property type="entry name" value="ROK (REPRESSOR, ORF, KINASE) FAMILY"/>
    <property type="match status" value="1"/>
</dbReference>
<evidence type="ECO:0000256" key="1">
    <source>
        <dbReference type="ARBA" id="ARBA00002486"/>
    </source>
</evidence>
<organism evidence="4 5">
    <name type="scientific">Metabacillus sediminilitoris</name>
    <dbReference type="NCBI Taxonomy" id="2567941"/>
    <lineage>
        <taxon>Bacteria</taxon>
        <taxon>Bacillati</taxon>
        <taxon>Bacillota</taxon>
        <taxon>Bacilli</taxon>
        <taxon>Bacillales</taxon>
        <taxon>Bacillaceae</taxon>
        <taxon>Metabacillus</taxon>
    </lineage>
</organism>
<dbReference type="InterPro" id="IPR000600">
    <property type="entry name" value="ROK"/>
</dbReference>
<sequence length="394" mass="42732">MKTLQTGDQNLVKQINKSIVFTYIGKNGPVSRAQISKDTGLNKATVSTMVSELITDSFVYEIGAGQSSGGRKPVLLYFNNLAGYSIGIDLGVNYLLGVLTDLSGNIIEEMNIPLKETDFEYVMNEICSIIEALIKSVPESPYGIVGIGIGVPGMIDRDENILFAPNLKWRQIDLKQIIENKFNIPTKVENEANTGCYGEQLYGAGKNIANLIYLSIGIGIGGGIIINNTLYTGTSGISGEMGHLTIESNGKKCPCGNSGCWELYASESALLEESKLAGSIDGDISIDTILNEARKGNRKVLQLLNNIGEHIGIGLTNIINTFNPEMIIIGNRMALLENWITNPINRILTERLSTYHRSNTNIRFSSLGTYSSALGASSFSIAKFLSDQKLVVKS</sequence>
<keyword evidence="3" id="KW-0859">Xylose metabolism</keyword>
<accession>A0A4S4C2P8</accession>
<dbReference type="Proteomes" id="UP000310334">
    <property type="component" value="Unassembled WGS sequence"/>
</dbReference>
<name>A0A4S4C2P8_9BACI</name>
<evidence type="ECO:0000313" key="4">
    <source>
        <dbReference type="EMBL" id="THF81414.1"/>
    </source>
</evidence>
<keyword evidence="3" id="KW-0119">Carbohydrate metabolism</keyword>
<dbReference type="SUPFAM" id="SSF46785">
    <property type="entry name" value="Winged helix' DNA-binding domain"/>
    <property type="match status" value="1"/>
</dbReference>
<evidence type="ECO:0000313" key="5">
    <source>
        <dbReference type="Proteomes" id="UP000310334"/>
    </source>
</evidence>
<dbReference type="InterPro" id="IPR036388">
    <property type="entry name" value="WH-like_DNA-bd_sf"/>
</dbReference>
<keyword evidence="5" id="KW-1185">Reference proteome</keyword>
<dbReference type="Gene3D" id="1.10.10.10">
    <property type="entry name" value="Winged helix-like DNA-binding domain superfamily/Winged helix DNA-binding domain"/>
    <property type="match status" value="1"/>
</dbReference>
<comment type="similarity">
    <text evidence="2">Belongs to the ROK (NagC/XylR) family.</text>
</comment>
<gene>
    <name evidence="4" type="ORF">E6W99_05755</name>
</gene>
<evidence type="ECO:0000256" key="2">
    <source>
        <dbReference type="ARBA" id="ARBA00006479"/>
    </source>
</evidence>
<dbReference type="OrthoDB" id="9796533at2"/>
<reference evidence="4 5" key="1">
    <citation type="submission" date="2019-04" db="EMBL/GenBank/DDBJ databases">
        <title>Bacillus sediminilitoris sp. nov., isolated from a tidal flat sediment on the East China Sea.</title>
        <authorList>
            <person name="Wei Y."/>
            <person name="Mao H."/>
            <person name="Fang J."/>
        </authorList>
    </citation>
    <scope>NUCLEOTIDE SEQUENCE [LARGE SCALE GENOMIC DNA]</scope>
    <source>
        <strain evidence="4 5">DSL-17</strain>
    </source>
</reference>
<dbReference type="PROSITE" id="PS01125">
    <property type="entry name" value="ROK"/>
    <property type="match status" value="1"/>
</dbReference>
<dbReference type="RefSeq" id="WP_136352249.1">
    <property type="nucleotide sequence ID" value="NZ_CP046266.1"/>
</dbReference>
<comment type="caution">
    <text evidence="4">The sequence shown here is derived from an EMBL/GenBank/DDBJ whole genome shotgun (WGS) entry which is preliminary data.</text>
</comment>
<dbReference type="AlphaFoldDB" id="A0A4S4C2P8"/>
<dbReference type="Gene3D" id="3.30.420.40">
    <property type="match status" value="2"/>
</dbReference>
<dbReference type="InterPro" id="IPR043129">
    <property type="entry name" value="ATPase_NBD"/>
</dbReference>
<dbReference type="SUPFAM" id="SSF53067">
    <property type="entry name" value="Actin-like ATPase domain"/>
    <property type="match status" value="1"/>
</dbReference>
<dbReference type="GO" id="GO:0042732">
    <property type="term" value="P:D-xylose metabolic process"/>
    <property type="evidence" value="ECO:0007669"/>
    <property type="project" value="UniProtKB-KW"/>
</dbReference>
<dbReference type="InterPro" id="IPR049874">
    <property type="entry name" value="ROK_cs"/>
</dbReference>
<proteinExistence type="inferred from homology"/>